<gene>
    <name evidence="2" type="ORF">CAUJ_LOCUS4890</name>
</gene>
<feature type="compositionally biased region" description="Polar residues" evidence="1">
    <location>
        <begin position="150"/>
        <end position="159"/>
    </location>
</feature>
<feature type="compositionally biased region" description="Basic residues" evidence="1">
    <location>
        <begin position="129"/>
        <end position="144"/>
    </location>
</feature>
<comment type="caution">
    <text evidence="2">The sequence shown here is derived from an EMBL/GenBank/DDBJ whole genome shotgun (WGS) entry which is preliminary data.</text>
</comment>
<reference evidence="2" key="1">
    <citation type="submission" date="2020-10" db="EMBL/GenBank/DDBJ databases">
        <authorList>
            <person name="Kikuchi T."/>
        </authorList>
    </citation>
    <scope>NUCLEOTIDE SEQUENCE</scope>
    <source>
        <strain evidence="2">NKZ352</strain>
    </source>
</reference>
<feature type="region of interest" description="Disordered" evidence="1">
    <location>
        <begin position="114"/>
        <end position="160"/>
    </location>
</feature>
<proteinExistence type="predicted"/>
<name>A0A8S1H079_9PELO</name>
<organism evidence="2 3">
    <name type="scientific">Caenorhabditis auriculariae</name>
    <dbReference type="NCBI Taxonomy" id="2777116"/>
    <lineage>
        <taxon>Eukaryota</taxon>
        <taxon>Metazoa</taxon>
        <taxon>Ecdysozoa</taxon>
        <taxon>Nematoda</taxon>
        <taxon>Chromadorea</taxon>
        <taxon>Rhabditida</taxon>
        <taxon>Rhabditina</taxon>
        <taxon>Rhabditomorpha</taxon>
        <taxon>Rhabditoidea</taxon>
        <taxon>Rhabditidae</taxon>
        <taxon>Peloderinae</taxon>
        <taxon>Caenorhabditis</taxon>
    </lineage>
</organism>
<dbReference type="AlphaFoldDB" id="A0A8S1H079"/>
<keyword evidence="3" id="KW-1185">Reference proteome</keyword>
<dbReference type="EMBL" id="CAJGYM010000009">
    <property type="protein sequence ID" value="CAD6188971.1"/>
    <property type="molecule type" value="Genomic_DNA"/>
</dbReference>
<evidence type="ECO:0000313" key="3">
    <source>
        <dbReference type="Proteomes" id="UP000835052"/>
    </source>
</evidence>
<dbReference type="OrthoDB" id="5825932at2759"/>
<sequence>MDCTAICLFATAIKFLPQPATTNCTYCVEMRSTYENCFNDVIECAYRDPSSLIVCLTIFEKDHSDPSIVKRTLRCLNYVDHYIADEQIKEIASYGSCSFDRVSQCECDMCRSSTTTTAMPTSTSSSAPFHRKKHHHHHHGHHNHDHSGLTRVNGSNSSPDLELLNAARTEHFPKSGQYVSSSSFSSILGPLAVSMTLLLLNYRRLFGV</sequence>
<evidence type="ECO:0000313" key="2">
    <source>
        <dbReference type="EMBL" id="CAD6188971.1"/>
    </source>
</evidence>
<feature type="compositionally biased region" description="Low complexity" evidence="1">
    <location>
        <begin position="114"/>
        <end position="128"/>
    </location>
</feature>
<dbReference type="Proteomes" id="UP000835052">
    <property type="component" value="Unassembled WGS sequence"/>
</dbReference>
<protein>
    <submittedName>
        <fullName evidence="2">Uncharacterized protein</fullName>
    </submittedName>
</protein>
<evidence type="ECO:0000256" key="1">
    <source>
        <dbReference type="SAM" id="MobiDB-lite"/>
    </source>
</evidence>
<accession>A0A8S1H079</accession>